<dbReference type="RefSeq" id="WP_207689914.1">
    <property type="nucleotide sequence ID" value="NZ_CP061799.1"/>
</dbReference>
<reference evidence="2" key="1">
    <citation type="journal article" date="2021" name="Microb. Physiol.">
        <title>Proteogenomic Insights into the Physiology of Marine, Sulfate-Reducing, Filamentous Desulfonema limicola and Desulfonema magnum.</title>
        <authorList>
            <person name="Schnaars V."/>
            <person name="Wohlbrand L."/>
            <person name="Scheve S."/>
            <person name="Hinrichs C."/>
            <person name="Reinhardt R."/>
            <person name="Rabus R."/>
        </authorList>
    </citation>
    <scope>NUCLEOTIDE SEQUENCE</scope>
    <source>
        <strain evidence="2">5ac10</strain>
    </source>
</reference>
<proteinExistence type="predicted"/>
<evidence type="ECO:0000313" key="3">
    <source>
        <dbReference type="Proteomes" id="UP000663720"/>
    </source>
</evidence>
<keyword evidence="1" id="KW-0812">Transmembrane</keyword>
<feature type="transmembrane region" description="Helical" evidence="1">
    <location>
        <begin position="47"/>
        <end position="66"/>
    </location>
</feature>
<dbReference type="SUPFAM" id="SSF53300">
    <property type="entry name" value="vWA-like"/>
    <property type="match status" value="1"/>
</dbReference>
<organism evidence="2 3">
    <name type="scientific">Desulfonema limicola</name>
    <dbReference type="NCBI Taxonomy" id="45656"/>
    <lineage>
        <taxon>Bacteria</taxon>
        <taxon>Pseudomonadati</taxon>
        <taxon>Thermodesulfobacteriota</taxon>
        <taxon>Desulfobacteria</taxon>
        <taxon>Desulfobacterales</taxon>
        <taxon>Desulfococcaceae</taxon>
        <taxon>Desulfonema</taxon>
    </lineage>
</organism>
<dbReference type="EMBL" id="CP061799">
    <property type="protein sequence ID" value="QTA78002.1"/>
    <property type="molecule type" value="Genomic_DNA"/>
</dbReference>
<dbReference type="AlphaFoldDB" id="A0A975B3A1"/>
<gene>
    <name evidence="2" type="ORF">dnl_02070</name>
</gene>
<evidence type="ECO:0000256" key="1">
    <source>
        <dbReference type="SAM" id="Phobius"/>
    </source>
</evidence>
<protein>
    <submittedName>
        <fullName evidence="2">von Willebrand factor A-like domain-containing protein</fullName>
    </submittedName>
</protein>
<name>A0A975B3A1_9BACT</name>
<sequence length="322" mass="36242">MPGSYKSSFCPKCGSTGIKGGLCPKCGSKIKGSVSYSVPVIMKNKKLFIPVFLVLFILLGIVFLFFTNENVATELRQVRQPMPNKFFLGIDVSATISTDTLEKLKDAAIERLQQFIGDDSVSYTVSTFGNPGCAKRSFAEVVSTSSPKDAVAFSWQVEEKIRKISITKVAPRDTTPLTTPFYHFLETILPERPGSRIIIFSDLMNDDSDCPEQFIFPEQVITDFGEDKNGQIIFLYPTPHLTNNNELNQRILTKQQEFIDKMEELSSQGKIRAFFYHIPDDPLKRIEFIKAQLQNSIPTTMFDIVFERVSKVFTTIVSAVRG</sequence>
<dbReference type="KEGG" id="dli:dnl_02070"/>
<keyword evidence="3" id="KW-1185">Reference proteome</keyword>
<evidence type="ECO:0000313" key="2">
    <source>
        <dbReference type="EMBL" id="QTA78002.1"/>
    </source>
</evidence>
<keyword evidence="1" id="KW-1133">Transmembrane helix</keyword>
<dbReference type="Proteomes" id="UP000663720">
    <property type="component" value="Chromosome"/>
</dbReference>
<keyword evidence="1" id="KW-0472">Membrane</keyword>
<dbReference type="InterPro" id="IPR036465">
    <property type="entry name" value="vWFA_dom_sf"/>
</dbReference>
<accession>A0A975B3A1</accession>